<feature type="compositionally biased region" description="Basic and acidic residues" evidence="1">
    <location>
        <begin position="1"/>
        <end position="26"/>
    </location>
</feature>
<dbReference type="AlphaFoldDB" id="A0A1B6M6Q2"/>
<proteinExistence type="predicted"/>
<organism evidence="2">
    <name type="scientific">Graphocephala atropunctata</name>
    <dbReference type="NCBI Taxonomy" id="36148"/>
    <lineage>
        <taxon>Eukaryota</taxon>
        <taxon>Metazoa</taxon>
        <taxon>Ecdysozoa</taxon>
        <taxon>Arthropoda</taxon>
        <taxon>Hexapoda</taxon>
        <taxon>Insecta</taxon>
        <taxon>Pterygota</taxon>
        <taxon>Neoptera</taxon>
        <taxon>Paraneoptera</taxon>
        <taxon>Hemiptera</taxon>
        <taxon>Auchenorrhyncha</taxon>
        <taxon>Membracoidea</taxon>
        <taxon>Cicadellidae</taxon>
        <taxon>Cicadellinae</taxon>
        <taxon>Cicadellini</taxon>
        <taxon>Graphocephala</taxon>
    </lineage>
</organism>
<feature type="non-terminal residue" evidence="2">
    <location>
        <position position="1"/>
    </location>
</feature>
<feature type="region of interest" description="Disordered" evidence="1">
    <location>
        <begin position="1"/>
        <end position="84"/>
    </location>
</feature>
<reference evidence="2" key="1">
    <citation type="submission" date="2015-11" db="EMBL/GenBank/DDBJ databases">
        <title>De novo transcriptome assembly of four potential Pierce s Disease insect vectors from Arizona vineyards.</title>
        <authorList>
            <person name="Tassone E.E."/>
        </authorList>
    </citation>
    <scope>NUCLEOTIDE SEQUENCE</scope>
</reference>
<accession>A0A1B6M6Q2</accession>
<dbReference type="EMBL" id="GEBQ01008379">
    <property type="protein sequence ID" value="JAT31598.1"/>
    <property type="molecule type" value="Transcribed_RNA"/>
</dbReference>
<feature type="region of interest" description="Disordered" evidence="1">
    <location>
        <begin position="97"/>
        <end position="118"/>
    </location>
</feature>
<evidence type="ECO:0000313" key="2">
    <source>
        <dbReference type="EMBL" id="JAT31598.1"/>
    </source>
</evidence>
<sequence length="118" mass="13001">PNLKQAVERERGAEKENVTPRPSRSEEDSDEDPAPAVPPPLHGNLLTLTRDPLNRTKGSRQSAVSSVSGGHSVHDPGGTGMQYCKADVERLERGWSEAQRLRESRTGRPPLLTPNSRW</sequence>
<evidence type="ECO:0000256" key="1">
    <source>
        <dbReference type="SAM" id="MobiDB-lite"/>
    </source>
</evidence>
<feature type="compositionally biased region" description="Basic and acidic residues" evidence="1">
    <location>
        <begin position="97"/>
        <end position="106"/>
    </location>
</feature>
<gene>
    <name evidence="2" type="ORF">g.54165</name>
</gene>
<name>A0A1B6M6Q2_9HEMI</name>
<protein>
    <submittedName>
        <fullName evidence="2">Uncharacterized protein</fullName>
    </submittedName>
</protein>
<feature type="non-terminal residue" evidence="2">
    <location>
        <position position="118"/>
    </location>
</feature>